<evidence type="ECO:0000256" key="4">
    <source>
        <dbReference type="ARBA" id="ARBA00044511"/>
    </source>
</evidence>
<feature type="repeat" description="PPR" evidence="5">
    <location>
        <begin position="566"/>
        <end position="600"/>
    </location>
</feature>
<protein>
    <recommendedName>
        <fullName evidence="9">Pentatricopeptide repeat-containing protein</fullName>
    </recommendedName>
</protein>
<comment type="subunit">
    <text evidence="4">Binds to mitochondrial small subunit 15S rRNA.</text>
</comment>
<evidence type="ECO:0000256" key="5">
    <source>
        <dbReference type="PROSITE-ProRule" id="PRU00708"/>
    </source>
</evidence>
<evidence type="ECO:0000256" key="3">
    <source>
        <dbReference type="ARBA" id="ARBA00044493"/>
    </source>
</evidence>
<evidence type="ECO:0000313" key="7">
    <source>
        <dbReference type="EMBL" id="USP80251.1"/>
    </source>
</evidence>
<proteinExistence type="inferred from homology"/>
<dbReference type="Pfam" id="PF01535">
    <property type="entry name" value="PPR"/>
    <property type="match status" value="1"/>
</dbReference>
<dbReference type="PROSITE" id="PS51375">
    <property type="entry name" value="PPR"/>
    <property type="match status" value="4"/>
</dbReference>
<dbReference type="PANTHER" id="PTHR47447:SF21">
    <property type="entry name" value="PENTACOTRIPEPTIDE-REPEAT REGION OF PRORP DOMAIN-CONTAINING PROTEIN"/>
    <property type="match status" value="1"/>
</dbReference>
<reference evidence="7" key="1">
    <citation type="submission" date="2021-12" db="EMBL/GenBank/DDBJ databases">
        <title>Curvularia clavata genome.</title>
        <authorList>
            <person name="Cao Y."/>
        </authorList>
    </citation>
    <scope>NUCLEOTIDE SEQUENCE</scope>
    <source>
        <strain evidence="7">Yc1106</strain>
    </source>
</reference>
<comment type="function">
    <text evidence="3">Regulates mitochondrial small subunit maturation by controlling 15S rRNA 5'-end processing. Localizes to the 5' precursor of the 15S rRNA in a position that is subsequently occupied by mS47 in the mature yeast mtSSU. Uses structure and sequence-specific RNA recognition, binding to a single-stranded region of the precursor and specifically recognizing bases -6 to -1. The exchange of Ccm1 for mS47 is coupled to the irreversible removal of precursor rRNA that is accompanied by conformational changes of the mitoribosomal proteins uS5m and mS26. These conformational changes signal completion of 5'-end rRNA processing through protection of the mature 5'-end of the 15S rRNA and stabilization of mS47. The removal of the 5' precursor together with the dissociation of Ccm1 may be catalyzed by the 5'-3' exoribonuclease Pet127. Involved in the specific removal of group I introns in mitochondrial encoded transcripts.</text>
</comment>
<evidence type="ECO:0000256" key="2">
    <source>
        <dbReference type="ARBA" id="ARBA00022737"/>
    </source>
</evidence>
<sequence length="848" mass="95537">MPPNQIKKKQRLWFNNSDRICENQHKMGKIYHPQKKADRRHGAVEESTYYTAYEQEGAQQEAEPVEAPDEHLVYAAPILQALDAKNIQKAWDSFEQVYTARDCKALTVPNFPGELSKQELVFNQLLGAVTRAFCSNKKNVRVTPTAALFRYQQLGIARPGYWYNSGIGRLTHEVILAVNMPSHRPQQDLQVLLHEVISLWRLFFQCMGPKSDMLNSISDDWSLPSLEELPGMHDSRDFNRRLQNYLPKYSIKPPFGFCALYLYSISDALEPTARQTAAPFISFLERLLAGSRVDTIFLHTESSLQLKTLPDNVRRQIRNEVEIAPKKAMAAIGKIGESPDEMTNLEAFHIKRIERAAETLTSLKKLDEIWKEVQIAYRIDDGSIAVPRSVYNNFLSGYLILRNSQRAVEVWNHMVAHNVKPDMQSWVALLEGCAKAKDLRGFNAMWQRMLNTGLEPDNYAWTTRVNGLMSLRQVNSGLAALDEMGKRWLAAEEAAQNSKKHGKGQKGANQNSGKAVNEITKPSIEVINGAISGIVRIHANSMRHEKRVELIQKILGWATNFQIKPDAITYNSLIQLYLLGNDIGTAFRLLSQMEKEGIEGDIATHTMLIKAAFENHVLDGQTEQQQTESVLKMFDNLEASGLKLNDYVYALSIDRLLKNYANSSAVRTIMEHMTSRGFVPSSHVYTSLITHYFQCEPPNVGEVDHIVNLLFTAPRMPSDAILYDRIIEGYASLGEVGKMMSVLTRMSKQGKMPGWGALIAVVRELARQGDVERARDVVRDVARGEGVAKQGILGNREGENVFLHLVRVLGLGEGDVWTRDAGTSGSVVQRHVMAEEGNLDSVQHQRQQ</sequence>
<dbReference type="Pfam" id="PF13812">
    <property type="entry name" value="PPR_3"/>
    <property type="match status" value="1"/>
</dbReference>
<dbReference type="OrthoDB" id="185373at2759"/>
<dbReference type="PANTHER" id="PTHR47447">
    <property type="entry name" value="OS03G0856100 PROTEIN"/>
    <property type="match status" value="1"/>
</dbReference>
<keyword evidence="8" id="KW-1185">Reference proteome</keyword>
<keyword evidence="2" id="KW-0677">Repeat</keyword>
<gene>
    <name evidence="7" type="ORF">yc1106_07525</name>
</gene>
<evidence type="ECO:0000313" key="8">
    <source>
        <dbReference type="Proteomes" id="UP001056012"/>
    </source>
</evidence>
<dbReference type="InterPro" id="IPR002885">
    <property type="entry name" value="PPR_rpt"/>
</dbReference>
<evidence type="ECO:0000256" key="1">
    <source>
        <dbReference type="ARBA" id="ARBA00006192"/>
    </source>
</evidence>
<comment type="similarity">
    <text evidence="1">Belongs to the CCM1 family.</text>
</comment>
<feature type="repeat" description="PPR" evidence="5">
    <location>
        <begin position="387"/>
        <end position="421"/>
    </location>
</feature>
<dbReference type="Pfam" id="PF13041">
    <property type="entry name" value="PPR_2"/>
    <property type="match status" value="1"/>
</dbReference>
<dbReference type="EMBL" id="CP089278">
    <property type="protein sequence ID" value="USP80251.1"/>
    <property type="molecule type" value="Genomic_DNA"/>
</dbReference>
<feature type="region of interest" description="Disordered" evidence="6">
    <location>
        <begin position="493"/>
        <end position="515"/>
    </location>
</feature>
<dbReference type="NCBIfam" id="TIGR00756">
    <property type="entry name" value="PPR"/>
    <property type="match status" value="3"/>
</dbReference>
<dbReference type="VEuPathDB" id="FungiDB:yc1106_07525"/>
<name>A0A9Q8ZDQ0_CURCL</name>
<evidence type="ECO:0000256" key="6">
    <source>
        <dbReference type="SAM" id="MobiDB-lite"/>
    </source>
</evidence>
<dbReference type="AlphaFoldDB" id="A0A9Q8ZDQ0"/>
<accession>A0A9Q8ZDQ0</accession>
<dbReference type="Proteomes" id="UP001056012">
    <property type="component" value="Chromosome 5"/>
</dbReference>
<dbReference type="Gene3D" id="1.25.40.10">
    <property type="entry name" value="Tetratricopeptide repeat domain"/>
    <property type="match status" value="3"/>
</dbReference>
<feature type="repeat" description="PPR" evidence="5">
    <location>
        <begin position="422"/>
        <end position="456"/>
    </location>
</feature>
<feature type="repeat" description="PPR" evidence="5">
    <location>
        <begin position="719"/>
        <end position="753"/>
    </location>
</feature>
<dbReference type="InterPro" id="IPR011990">
    <property type="entry name" value="TPR-like_helical_dom_sf"/>
</dbReference>
<evidence type="ECO:0008006" key="9">
    <source>
        <dbReference type="Google" id="ProtNLM"/>
    </source>
</evidence>
<organism evidence="7 8">
    <name type="scientific">Curvularia clavata</name>
    <dbReference type="NCBI Taxonomy" id="95742"/>
    <lineage>
        <taxon>Eukaryota</taxon>
        <taxon>Fungi</taxon>
        <taxon>Dikarya</taxon>
        <taxon>Ascomycota</taxon>
        <taxon>Pezizomycotina</taxon>
        <taxon>Dothideomycetes</taxon>
        <taxon>Pleosporomycetidae</taxon>
        <taxon>Pleosporales</taxon>
        <taxon>Pleosporineae</taxon>
        <taxon>Pleosporaceae</taxon>
        <taxon>Curvularia</taxon>
    </lineage>
</organism>